<evidence type="ECO:0000256" key="2">
    <source>
        <dbReference type="ARBA" id="ARBA00022857"/>
    </source>
</evidence>
<dbReference type="PANTHER" id="PTHR47706:SF7">
    <property type="entry name" value="CIPA-LIKE, PUTATIVE (AFU_ORTHOLOGUE AFUA_1G01630)-RELATED"/>
    <property type="match status" value="1"/>
</dbReference>
<dbReference type="Pfam" id="PF13460">
    <property type="entry name" value="NAD_binding_10"/>
    <property type="match status" value="1"/>
</dbReference>
<comment type="similarity">
    <text evidence="1">Belongs to the NmrA-type oxidoreductase family. Isoflavone reductase subfamily.</text>
</comment>
<dbReference type="Gene3D" id="3.40.50.720">
    <property type="entry name" value="NAD(P)-binding Rossmann-like Domain"/>
    <property type="match status" value="1"/>
</dbReference>
<dbReference type="GO" id="GO:0016491">
    <property type="term" value="F:oxidoreductase activity"/>
    <property type="evidence" value="ECO:0007669"/>
    <property type="project" value="UniProtKB-KW"/>
</dbReference>
<proteinExistence type="inferred from homology"/>
<evidence type="ECO:0000256" key="1">
    <source>
        <dbReference type="ARBA" id="ARBA00005725"/>
    </source>
</evidence>
<dbReference type="VEuPathDB" id="FungiDB:ASPWEDRAFT_148461"/>
<evidence type="ECO:0000313" key="6">
    <source>
        <dbReference type="Proteomes" id="UP000184383"/>
    </source>
</evidence>
<evidence type="ECO:0000256" key="3">
    <source>
        <dbReference type="ARBA" id="ARBA00023002"/>
    </source>
</evidence>
<dbReference type="InterPro" id="IPR016040">
    <property type="entry name" value="NAD(P)-bd_dom"/>
</dbReference>
<dbReference type="Gene3D" id="3.90.25.10">
    <property type="entry name" value="UDP-galactose 4-epimerase, domain 1"/>
    <property type="match status" value="1"/>
</dbReference>
<evidence type="ECO:0000313" key="5">
    <source>
        <dbReference type="EMBL" id="OJJ38319.1"/>
    </source>
</evidence>
<dbReference type="SUPFAM" id="SSF51735">
    <property type="entry name" value="NAD(P)-binding Rossmann-fold domains"/>
    <property type="match status" value="1"/>
</dbReference>
<dbReference type="GeneID" id="63745403"/>
<dbReference type="OrthoDB" id="419598at2759"/>
<gene>
    <name evidence="5" type="ORF">ASPWEDRAFT_148461</name>
</gene>
<dbReference type="STRING" id="1073089.A0A1L9RTR6"/>
<dbReference type="Proteomes" id="UP000184383">
    <property type="component" value="Unassembled WGS sequence"/>
</dbReference>
<dbReference type="PANTHER" id="PTHR47706">
    <property type="entry name" value="NMRA-LIKE FAMILY PROTEIN"/>
    <property type="match status" value="1"/>
</dbReference>
<keyword evidence="2" id="KW-0521">NADP</keyword>
<dbReference type="AlphaFoldDB" id="A0A1L9RTR6"/>
<protein>
    <recommendedName>
        <fullName evidence="4">NAD(P)-binding domain-containing protein</fullName>
    </recommendedName>
</protein>
<keyword evidence="3" id="KW-0560">Oxidoreductase</keyword>
<name>A0A1L9RTR6_ASPWE</name>
<dbReference type="InterPro" id="IPR051609">
    <property type="entry name" value="NmrA/Isoflavone_reductase-like"/>
</dbReference>
<dbReference type="RefSeq" id="XP_040691995.1">
    <property type="nucleotide sequence ID" value="XM_040829555.1"/>
</dbReference>
<sequence length="332" mass="36632">MAPQYTKDQPESFINAIRNVAIVGATGQIGKVFTEHLLKSGKQTVTALTRSGSETQLPYGVKNAPIDYNDEGTLIAALIGQDFLVITLALSAPPDTHSKLVRAAAKAGVRYIMPNAYGTDFYSNPKLLDDIPALKYILANVQEIEELGINWIALTPNFWYEYSLGIGPFTFGFDFPNRTATFYDEGTTKIHTTTWPQCGRALAALVNLKKIPVDENDYSVTLAQFCNQPMYISSFTLSQREMFDSINKLLGWTDDDWKISYQPTAERYKEGLEELANGDGTGFLKALYARVFDPAAGGIFETHNNVLGLPKEDLDEATLAAHHWAIAQAKSG</sequence>
<reference evidence="6" key="1">
    <citation type="journal article" date="2017" name="Genome Biol.">
        <title>Comparative genomics reveals high biological diversity and specific adaptations in the industrially and medically important fungal genus Aspergillus.</title>
        <authorList>
            <person name="de Vries R.P."/>
            <person name="Riley R."/>
            <person name="Wiebenga A."/>
            <person name="Aguilar-Osorio G."/>
            <person name="Amillis S."/>
            <person name="Uchima C.A."/>
            <person name="Anderluh G."/>
            <person name="Asadollahi M."/>
            <person name="Askin M."/>
            <person name="Barry K."/>
            <person name="Battaglia E."/>
            <person name="Bayram O."/>
            <person name="Benocci T."/>
            <person name="Braus-Stromeyer S.A."/>
            <person name="Caldana C."/>
            <person name="Canovas D."/>
            <person name="Cerqueira G.C."/>
            <person name="Chen F."/>
            <person name="Chen W."/>
            <person name="Choi C."/>
            <person name="Clum A."/>
            <person name="Dos Santos R.A."/>
            <person name="Damasio A.R."/>
            <person name="Diallinas G."/>
            <person name="Emri T."/>
            <person name="Fekete E."/>
            <person name="Flipphi M."/>
            <person name="Freyberg S."/>
            <person name="Gallo A."/>
            <person name="Gournas C."/>
            <person name="Habgood R."/>
            <person name="Hainaut M."/>
            <person name="Harispe M.L."/>
            <person name="Henrissat B."/>
            <person name="Hilden K.S."/>
            <person name="Hope R."/>
            <person name="Hossain A."/>
            <person name="Karabika E."/>
            <person name="Karaffa L."/>
            <person name="Karanyi Z."/>
            <person name="Krasevec N."/>
            <person name="Kuo A."/>
            <person name="Kusch H."/>
            <person name="LaButti K."/>
            <person name="Lagendijk E.L."/>
            <person name="Lapidus A."/>
            <person name="Levasseur A."/>
            <person name="Lindquist E."/>
            <person name="Lipzen A."/>
            <person name="Logrieco A.F."/>
            <person name="MacCabe A."/>
            <person name="Maekelae M.R."/>
            <person name="Malavazi I."/>
            <person name="Melin P."/>
            <person name="Meyer V."/>
            <person name="Mielnichuk N."/>
            <person name="Miskei M."/>
            <person name="Molnar A.P."/>
            <person name="Mule G."/>
            <person name="Ngan C.Y."/>
            <person name="Orejas M."/>
            <person name="Orosz E."/>
            <person name="Ouedraogo J.P."/>
            <person name="Overkamp K.M."/>
            <person name="Park H.-S."/>
            <person name="Perrone G."/>
            <person name="Piumi F."/>
            <person name="Punt P.J."/>
            <person name="Ram A.F."/>
            <person name="Ramon A."/>
            <person name="Rauscher S."/>
            <person name="Record E."/>
            <person name="Riano-Pachon D.M."/>
            <person name="Robert V."/>
            <person name="Roehrig J."/>
            <person name="Ruller R."/>
            <person name="Salamov A."/>
            <person name="Salih N.S."/>
            <person name="Samson R.A."/>
            <person name="Sandor E."/>
            <person name="Sanguinetti M."/>
            <person name="Schuetze T."/>
            <person name="Sepcic K."/>
            <person name="Shelest E."/>
            <person name="Sherlock G."/>
            <person name="Sophianopoulou V."/>
            <person name="Squina F.M."/>
            <person name="Sun H."/>
            <person name="Susca A."/>
            <person name="Todd R.B."/>
            <person name="Tsang A."/>
            <person name="Unkles S.E."/>
            <person name="van de Wiele N."/>
            <person name="van Rossen-Uffink D."/>
            <person name="Oliveira J.V."/>
            <person name="Vesth T.C."/>
            <person name="Visser J."/>
            <person name="Yu J.-H."/>
            <person name="Zhou M."/>
            <person name="Andersen M.R."/>
            <person name="Archer D.B."/>
            <person name="Baker S.E."/>
            <person name="Benoit I."/>
            <person name="Brakhage A.A."/>
            <person name="Braus G.H."/>
            <person name="Fischer R."/>
            <person name="Frisvad J.C."/>
            <person name="Goldman G.H."/>
            <person name="Houbraken J."/>
            <person name="Oakley B."/>
            <person name="Pocsi I."/>
            <person name="Scazzocchio C."/>
            <person name="Seiboth B."/>
            <person name="vanKuyk P.A."/>
            <person name="Wortman J."/>
            <person name="Dyer P.S."/>
            <person name="Grigoriev I.V."/>
        </authorList>
    </citation>
    <scope>NUCLEOTIDE SEQUENCE [LARGE SCALE GENOMIC DNA]</scope>
    <source>
        <strain evidence="6">DTO 134E9</strain>
    </source>
</reference>
<keyword evidence="6" id="KW-1185">Reference proteome</keyword>
<dbReference type="EMBL" id="KV878210">
    <property type="protein sequence ID" value="OJJ38319.1"/>
    <property type="molecule type" value="Genomic_DNA"/>
</dbReference>
<feature type="domain" description="NAD(P)-binding" evidence="4">
    <location>
        <begin position="24"/>
        <end position="156"/>
    </location>
</feature>
<evidence type="ECO:0000259" key="4">
    <source>
        <dbReference type="Pfam" id="PF13460"/>
    </source>
</evidence>
<accession>A0A1L9RTR6</accession>
<organism evidence="5 6">
    <name type="scientific">Aspergillus wentii DTO 134E9</name>
    <dbReference type="NCBI Taxonomy" id="1073089"/>
    <lineage>
        <taxon>Eukaryota</taxon>
        <taxon>Fungi</taxon>
        <taxon>Dikarya</taxon>
        <taxon>Ascomycota</taxon>
        <taxon>Pezizomycotina</taxon>
        <taxon>Eurotiomycetes</taxon>
        <taxon>Eurotiomycetidae</taxon>
        <taxon>Eurotiales</taxon>
        <taxon>Aspergillaceae</taxon>
        <taxon>Aspergillus</taxon>
        <taxon>Aspergillus subgen. Cremei</taxon>
    </lineage>
</organism>
<dbReference type="InterPro" id="IPR036291">
    <property type="entry name" value="NAD(P)-bd_dom_sf"/>
</dbReference>